<proteinExistence type="predicted"/>
<dbReference type="EMBL" id="CP069045">
    <property type="protein sequence ID" value="QRD07651.1"/>
    <property type="molecule type" value="Genomic_DNA"/>
</dbReference>
<dbReference type="Proteomes" id="UP000663193">
    <property type="component" value="Chromosome 23"/>
</dbReference>
<accession>A0A7U2NRE8</accession>
<dbReference type="KEGG" id="pno:SNOG_16335"/>
<feature type="transmembrane region" description="Helical" evidence="2">
    <location>
        <begin position="223"/>
        <end position="243"/>
    </location>
</feature>
<dbReference type="RefSeq" id="XP_001806458.1">
    <property type="nucleotide sequence ID" value="XM_001806406.1"/>
</dbReference>
<feature type="transmembrane region" description="Helical" evidence="2">
    <location>
        <begin position="255"/>
        <end position="274"/>
    </location>
</feature>
<gene>
    <name evidence="3" type="ORF">JI435_163350</name>
</gene>
<feature type="region of interest" description="Disordered" evidence="1">
    <location>
        <begin position="1"/>
        <end position="24"/>
    </location>
</feature>
<reference evidence="4" key="1">
    <citation type="journal article" date="2021" name="BMC Genomics">
        <title>Chromosome-level genome assembly and manually-curated proteome of model necrotroph Parastagonospora nodorum Sn15 reveals a genome-wide trove of candidate effector homologs, and redundancy of virulence-related functions within an accessory chromosome.</title>
        <authorList>
            <person name="Bertazzoni S."/>
            <person name="Jones D.A.B."/>
            <person name="Phan H.T."/>
            <person name="Tan K.-C."/>
            <person name="Hane J.K."/>
        </authorList>
    </citation>
    <scope>NUCLEOTIDE SEQUENCE [LARGE SCALE GENOMIC DNA]</scope>
    <source>
        <strain evidence="4">SN15 / ATCC MYA-4574 / FGSC 10173)</strain>
    </source>
</reference>
<evidence type="ECO:0000313" key="3">
    <source>
        <dbReference type="EMBL" id="QRD07651.1"/>
    </source>
</evidence>
<evidence type="ECO:0000256" key="2">
    <source>
        <dbReference type="SAM" id="Phobius"/>
    </source>
</evidence>
<name>A0A7U2NRE8_PHANO</name>
<keyword evidence="2" id="KW-0812">Transmembrane</keyword>
<evidence type="ECO:0000256" key="1">
    <source>
        <dbReference type="SAM" id="MobiDB-lite"/>
    </source>
</evidence>
<dbReference type="VEuPathDB" id="FungiDB:JI435_163350"/>
<evidence type="ECO:0000313" key="4">
    <source>
        <dbReference type="Proteomes" id="UP000663193"/>
    </source>
</evidence>
<keyword evidence="2" id="KW-0472">Membrane</keyword>
<keyword evidence="4" id="KW-1185">Reference proteome</keyword>
<protein>
    <submittedName>
        <fullName evidence="3">Uncharacterized protein</fullName>
    </submittedName>
</protein>
<organism evidence="3 4">
    <name type="scientific">Phaeosphaeria nodorum (strain SN15 / ATCC MYA-4574 / FGSC 10173)</name>
    <name type="common">Glume blotch fungus</name>
    <name type="synonym">Parastagonospora nodorum</name>
    <dbReference type="NCBI Taxonomy" id="321614"/>
    <lineage>
        <taxon>Eukaryota</taxon>
        <taxon>Fungi</taxon>
        <taxon>Dikarya</taxon>
        <taxon>Ascomycota</taxon>
        <taxon>Pezizomycotina</taxon>
        <taxon>Dothideomycetes</taxon>
        <taxon>Pleosporomycetidae</taxon>
        <taxon>Pleosporales</taxon>
        <taxon>Pleosporineae</taxon>
        <taxon>Phaeosphaeriaceae</taxon>
        <taxon>Parastagonospora</taxon>
    </lineage>
</organism>
<dbReference type="AlphaFoldDB" id="A0A7U2NRE8"/>
<sequence length="304" mass="34768">MTDRETMQDSTDHETPQVFEKSNRANHERYQYLKRSIEGSDLRWPATNAAYNLRYRLDYYGLHRLASMHYAGDAATALEHPSLDKHAAEFYRFAVPKNTLMRRCIDIDAHTSGTSLDLQFRLYLHAINLPFWRPGGYYQDNVGVRWTPDMSDLDYLNRRRDAQRQAGQVFQVEVNRGDQPGPAEDQILREPEHPVAQQHRRNTGWWRRVLHPIVWLLGLNNSLLIFSLKLLATVLVLVFGLSVRIFGLPTVLSTIRYAALACVTMAAGIAWSYIRLCCESIVGYFRSPACPAKACLLTDALVVG</sequence>
<keyword evidence="2" id="KW-1133">Transmembrane helix</keyword>